<dbReference type="Proteomes" id="UP001233164">
    <property type="component" value="Unassembled WGS sequence"/>
</dbReference>
<evidence type="ECO:0000313" key="2">
    <source>
        <dbReference type="Proteomes" id="UP001233164"/>
    </source>
</evidence>
<sequence length="66" mass="7725">MSESKRRYTDDEIREIWRLTNQLISAISLIFGEVGFVRTEDGYPAFSPLALKWIEAQPDLIRHRST</sequence>
<proteinExistence type="predicted"/>
<accession>A0ABT7RVL3</accession>
<organism evidence="1 2">
    <name type="scientific">Rhodococcus indonesiensis</name>
    <dbReference type="NCBI Taxonomy" id="3055869"/>
    <lineage>
        <taxon>Bacteria</taxon>
        <taxon>Bacillati</taxon>
        <taxon>Actinomycetota</taxon>
        <taxon>Actinomycetes</taxon>
        <taxon>Mycobacteriales</taxon>
        <taxon>Nocardiaceae</taxon>
        <taxon>Rhodococcus</taxon>
    </lineage>
</organism>
<protein>
    <submittedName>
        <fullName evidence="1">Uncharacterized protein</fullName>
    </submittedName>
</protein>
<keyword evidence="2" id="KW-1185">Reference proteome</keyword>
<name>A0ABT7RVL3_9NOCA</name>
<gene>
    <name evidence="1" type="ORF">QT969_25755</name>
</gene>
<dbReference type="RefSeq" id="WP_289382582.1">
    <property type="nucleotide sequence ID" value="NZ_JAUBOF010000223.1"/>
</dbReference>
<evidence type="ECO:0000313" key="1">
    <source>
        <dbReference type="EMBL" id="MDM7491688.1"/>
    </source>
</evidence>
<dbReference type="EMBL" id="JAUBOF010000223">
    <property type="protein sequence ID" value="MDM7491688.1"/>
    <property type="molecule type" value="Genomic_DNA"/>
</dbReference>
<reference evidence="1 2" key="1">
    <citation type="submission" date="2023-06" db="EMBL/GenBank/DDBJ databases">
        <title>Rhodococcus indonesiensis sp. nov a new member of the Rhodococcus ruber lineage isolated from a sediment of neutral hot spring.</title>
        <authorList>
            <person name="Kusuma A.B."/>
            <person name="Fenylestari G."/>
            <person name="Ammar F."/>
            <person name="Nouioui I."/>
            <person name="Goodfellow M."/>
        </authorList>
    </citation>
    <scope>NUCLEOTIDE SEQUENCE [LARGE SCALE GENOMIC DNA]</scope>
    <source>
        <strain evidence="1 2">CSLK01-03</strain>
    </source>
</reference>
<comment type="caution">
    <text evidence="1">The sequence shown here is derived from an EMBL/GenBank/DDBJ whole genome shotgun (WGS) entry which is preliminary data.</text>
</comment>